<dbReference type="EMBL" id="SDMP01000019">
    <property type="protein sequence ID" value="RYQ93807.1"/>
    <property type="molecule type" value="Genomic_DNA"/>
</dbReference>
<gene>
    <name evidence="1" type="ORF">Ahy_B09g100047</name>
</gene>
<protein>
    <submittedName>
        <fullName evidence="1">Uncharacterized protein</fullName>
    </submittedName>
</protein>
<proteinExistence type="predicted"/>
<name>A0A444XVI5_ARAHY</name>
<reference evidence="1 2" key="1">
    <citation type="submission" date="2019-01" db="EMBL/GenBank/DDBJ databases">
        <title>Sequencing of cultivated peanut Arachis hypogaea provides insights into genome evolution and oil improvement.</title>
        <authorList>
            <person name="Chen X."/>
        </authorList>
    </citation>
    <scope>NUCLEOTIDE SEQUENCE [LARGE SCALE GENOMIC DNA]</scope>
    <source>
        <strain evidence="2">cv. Fuhuasheng</strain>
        <tissue evidence="1">Leaves</tissue>
    </source>
</reference>
<comment type="caution">
    <text evidence="1">The sequence shown here is derived from an EMBL/GenBank/DDBJ whole genome shotgun (WGS) entry which is preliminary data.</text>
</comment>
<evidence type="ECO:0000313" key="2">
    <source>
        <dbReference type="Proteomes" id="UP000289738"/>
    </source>
</evidence>
<keyword evidence="2" id="KW-1185">Reference proteome</keyword>
<organism evidence="1 2">
    <name type="scientific">Arachis hypogaea</name>
    <name type="common">Peanut</name>
    <dbReference type="NCBI Taxonomy" id="3818"/>
    <lineage>
        <taxon>Eukaryota</taxon>
        <taxon>Viridiplantae</taxon>
        <taxon>Streptophyta</taxon>
        <taxon>Embryophyta</taxon>
        <taxon>Tracheophyta</taxon>
        <taxon>Spermatophyta</taxon>
        <taxon>Magnoliopsida</taxon>
        <taxon>eudicotyledons</taxon>
        <taxon>Gunneridae</taxon>
        <taxon>Pentapetalae</taxon>
        <taxon>rosids</taxon>
        <taxon>fabids</taxon>
        <taxon>Fabales</taxon>
        <taxon>Fabaceae</taxon>
        <taxon>Papilionoideae</taxon>
        <taxon>50 kb inversion clade</taxon>
        <taxon>dalbergioids sensu lato</taxon>
        <taxon>Dalbergieae</taxon>
        <taxon>Pterocarpus clade</taxon>
        <taxon>Arachis</taxon>
    </lineage>
</organism>
<dbReference type="AlphaFoldDB" id="A0A444XVI5"/>
<accession>A0A444XVI5</accession>
<sequence>MVYVYTCRISKLWKSIISIFNFTNLSVKTDTRYRIRTRISLCLNQIMGNLLSKQNITDFFSYYEITKKTSLSHTLMIKFFVIVGHSSVKIKSYYKKNTFQVDSTMYFMTIKLNDKNLRKNENKKSPISTF</sequence>
<evidence type="ECO:0000313" key="1">
    <source>
        <dbReference type="EMBL" id="RYQ93807.1"/>
    </source>
</evidence>
<dbReference type="Proteomes" id="UP000289738">
    <property type="component" value="Chromosome B09"/>
</dbReference>